<feature type="domain" description="Sulphate adenylyltransferase catalytic" evidence="2">
    <location>
        <begin position="189"/>
        <end position="425"/>
    </location>
</feature>
<dbReference type="InterPro" id="IPR015947">
    <property type="entry name" value="PUA-like_sf"/>
</dbReference>
<evidence type="ECO:0000313" key="5">
    <source>
        <dbReference type="Proteomes" id="UP000676194"/>
    </source>
</evidence>
<dbReference type="PANTHER" id="PTHR43509">
    <property type="match status" value="1"/>
</dbReference>
<evidence type="ECO:0000259" key="3">
    <source>
        <dbReference type="Pfam" id="PF14306"/>
    </source>
</evidence>
<accession>A0A8E6ESS8</accession>
<dbReference type="AlphaFoldDB" id="A0A8E6ESS8"/>
<keyword evidence="5" id="KW-1185">Reference proteome</keyword>
<proteinExistence type="predicted"/>
<dbReference type="SUPFAM" id="SSF88697">
    <property type="entry name" value="PUA domain-like"/>
    <property type="match status" value="1"/>
</dbReference>
<dbReference type="Gene3D" id="3.10.400.10">
    <property type="entry name" value="Sulfate adenylyltransferase"/>
    <property type="match status" value="1"/>
</dbReference>
<evidence type="ECO:0000256" key="1">
    <source>
        <dbReference type="ARBA" id="ARBA00005048"/>
    </source>
</evidence>
<dbReference type="KEGG" id="tsph:KIH39_20740"/>
<dbReference type="SUPFAM" id="SSF52374">
    <property type="entry name" value="Nucleotidylyl transferase"/>
    <property type="match status" value="1"/>
</dbReference>
<dbReference type="EMBL" id="CP074694">
    <property type="protein sequence ID" value="QVL31249.1"/>
    <property type="molecule type" value="Genomic_DNA"/>
</dbReference>
<evidence type="ECO:0000313" key="4">
    <source>
        <dbReference type="EMBL" id="QVL31249.1"/>
    </source>
</evidence>
<dbReference type="InterPro" id="IPR024951">
    <property type="entry name" value="Sulfurylase_cat_dom"/>
</dbReference>
<dbReference type="Proteomes" id="UP000676194">
    <property type="component" value="Chromosome"/>
</dbReference>
<sequence>MPDLIAPHGGLSKPIDRRLTNPECPYKEWAAGTEAQSLKLNGSTLPTLKVSDADLSTLYRIADGGLSPLTGSMTSEEYNRVLEEEVIVRQGKKYAWTIPLAFPATEEEAKSLTPGKPAALLNKEGKLVGLIEVKEVYPWDKKKYNASVYATERNDHPGARIANEDLRTFLVGGDIWAYPQPKHPAYGDVVLSPEETRKLFSAKGWERVVAFQTRNPLHRAHEYALVVGAETLARLGHKAGAVLNPLIGETKGDDVDAVTRMATYRALIERKALGEGDTDTDLWNKLGRKFTDNLILLGLDIKMFYAGPKEAVMHGIYRQNFGFTDIIIGRKHADAPYDDGKDIWDGLAAQRKFDTLKGELLIQPVKVGFAAFFEELGRVGLVDEYGPKGYKTVSISGRDLREQLRGGKLPDPRIMRPETAQILIERMKG</sequence>
<dbReference type="Gene3D" id="3.40.50.620">
    <property type="entry name" value="HUPs"/>
    <property type="match status" value="1"/>
</dbReference>
<protein>
    <recommendedName>
        <fullName evidence="6">Sulfate adenylyltransferase</fullName>
    </recommendedName>
</protein>
<reference evidence="4" key="1">
    <citation type="submission" date="2021-05" db="EMBL/GenBank/DDBJ databases">
        <title>Complete genome sequence of the cellulolytic planctomycete Telmatocola sphagniphila SP2T and characterization of the first cellulase from planctomycetes.</title>
        <authorList>
            <person name="Rakitin A.L."/>
            <person name="Beletsky A.V."/>
            <person name="Naumoff D.G."/>
            <person name="Kulichevskaya I.S."/>
            <person name="Mardanov A.V."/>
            <person name="Ravin N.V."/>
            <person name="Dedysh S.N."/>
        </authorList>
    </citation>
    <scope>NUCLEOTIDE SEQUENCE</scope>
    <source>
        <strain evidence="4">SP2T</strain>
    </source>
</reference>
<dbReference type="InterPro" id="IPR014729">
    <property type="entry name" value="Rossmann-like_a/b/a_fold"/>
</dbReference>
<dbReference type="Pfam" id="PF14306">
    <property type="entry name" value="PUA_2"/>
    <property type="match status" value="1"/>
</dbReference>
<dbReference type="PANTHER" id="PTHR43509:SF1">
    <property type="entry name" value="SULFATE ADENYLYLTRANSFERASE"/>
    <property type="match status" value="1"/>
</dbReference>
<dbReference type="GO" id="GO:0004781">
    <property type="term" value="F:sulfate adenylyltransferase (ATP) activity"/>
    <property type="evidence" value="ECO:0007669"/>
    <property type="project" value="InterPro"/>
</dbReference>
<evidence type="ECO:0000259" key="2">
    <source>
        <dbReference type="Pfam" id="PF01747"/>
    </source>
</evidence>
<feature type="domain" description="ATP-sulfurylase PUA-like" evidence="3">
    <location>
        <begin position="30"/>
        <end position="178"/>
    </location>
</feature>
<organism evidence="4 5">
    <name type="scientific">Telmatocola sphagniphila</name>
    <dbReference type="NCBI Taxonomy" id="1123043"/>
    <lineage>
        <taxon>Bacteria</taxon>
        <taxon>Pseudomonadati</taxon>
        <taxon>Planctomycetota</taxon>
        <taxon>Planctomycetia</taxon>
        <taxon>Gemmatales</taxon>
        <taxon>Gemmataceae</taxon>
    </lineage>
</organism>
<dbReference type="Pfam" id="PF01747">
    <property type="entry name" value="ATP-sulfurylase"/>
    <property type="match status" value="1"/>
</dbReference>
<comment type="pathway">
    <text evidence="1">Sulfur metabolism; hydrogen sulfide biosynthesis; sulfite from sulfate: step 1/3.</text>
</comment>
<dbReference type="InterPro" id="IPR025980">
    <property type="entry name" value="ATP-Sase_PUA-like_dom"/>
</dbReference>
<gene>
    <name evidence="4" type="ORF">KIH39_20740</name>
</gene>
<name>A0A8E6ESS8_9BACT</name>
<evidence type="ECO:0008006" key="6">
    <source>
        <dbReference type="Google" id="ProtNLM"/>
    </source>
</evidence>
<dbReference type="RefSeq" id="WP_213495130.1">
    <property type="nucleotide sequence ID" value="NZ_CP074694.1"/>
</dbReference>